<keyword evidence="3" id="KW-1185">Reference proteome</keyword>
<organism evidence="2 3">
    <name type="scientific">Thermoleophilum album</name>
    <dbReference type="NCBI Taxonomy" id="29539"/>
    <lineage>
        <taxon>Bacteria</taxon>
        <taxon>Bacillati</taxon>
        <taxon>Actinomycetota</taxon>
        <taxon>Thermoleophilia</taxon>
        <taxon>Thermoleophilales</taxon>
        <taxon>Thermoleophilaceae</taxon>
        <taxon>Thermoleophilum</taxon>
    </lineage>
</organism>
<dbReference type="AlphaFoldDB" id="A0A1H6FY07"/>
<reference evidence="3" key="1">
    <citation type="submission" date="2016-10" db="EMBL/GenBank/DDBJ databases">
        <authorList>
            <person name="Varghese N."/>
            <person name="Submissions S."/>
        </authorList>
    </citation>
    <scope>NUCLEOTIDE SEQUENCE [LARGE SCALE GENOMIC DNA]</scope>
    <source>
        <strain evidence="3">ATCC 35263</strain>
    </source>
</reference>
<dbReference type="RefSeq" id="WP_093118344.1">
    <property type="nucleotide sequence ID" value="NZ_FNWJ01000002.1"/>
</dbReference>
<feature type="region of interest" description="Disordered" evidence="1">
    <location>
        <begin position="88"/>
        <end position="158"/>
    </location>
</feature>
<dbReference type="EMBL" id="FNWJ01000002">
    <property type="protein sequence ID" value="SEH15068.1"/>
    <property type="molecule type" value="Genomic_DNA"/>
</dbReference>
<proteinExistence type="predicted"/>
<evidence type="ECO:0000313" key="2">
    <source>
        <dbReference type="EMBL" id="SEH15068.1"/>
    </source>
</evidence>
<dbReference type="STRING" id="29539.SAMN02745716_1832"/>
<feature type="compositionally biased region" description="Basic and acidic residues" evidence="1">
    <location>
        <begin position="125"/>
        <end position="151"/>
    </location>
</feature>
<protein>
    <submittedName>
        <fullName evidence="2">Uncharacterized protein</fullName>
    </submittedName>
</protein>
<evidence type="ECO:0000256" key="1">
    <source>
        <dbReference type="SAM" id="MobiDB-lite"/>
    </source>
</evidence>
<dbReference type="Proteomes" id="UP000222056">
    <property type="component" value="Unassembled WGS sequence"/>
</dbReference>
<accession>A0A1H6FY07</accession>
<sequence length="269" mass="29358">MRRELRPTNEHVRCEVCGRTILRGERFELYVRDPLRGGPEEAVCELCGDRARAHGWVRAEQMTEFPPPTTARGSARRQRLTAIWRRLRRRRDHTGAGEAAPIEAQSAPAGDVRGARHAQASDAPVRTDEVVAGADDQHASERGENGVRARGDQTAPEVRHVRAVPSGTAARVERALELFATTDHCQTMLGIARALGPAQIAAVPVAGAAALVDVVVGWELSWYRFRVDLGDEADPVALVDKGDELTELPAELRAWNALLDTAGHLVRTA</sequence>
<name>A0A1H6FY07_THEAL</name>
<gene>
    <name evidence="2" type="ORF">SAMN02745716_1832</name>
</gene>
<evidence type="ECO:0000313" key="3">
    <source>
        <dbReference type="Proteomes" id="UP000222056"/>
    </source>
</evidence>